<evidence type="ECO:0000313" key="2">
    <source>
        <dbReference type="Proteomes" id="UP000233551"/>
    </source>
</evidence>
<keyword evidence="2" id="KW-1185">Reference proteome</keyword>
<evidence type="ECO:0000313" key="1">
    <source>
        <dbReference type="EMBL" id="PKI54697.1"/>
    </source>
</evidence>
<dbReference type="Proteomes" id="UP000233551">
    <property type="component" value="Unassembled WGS sequence"/>
</dbReference>
<dbReference type="EMBL" id="PGOL01001773">
    <property type="protein sequence ID" value="PKI54697.1"/>
    <property type="molecule type" value="Genomic_DNA"/>
</dbReference>
<reference evidence="1 2" key="1">
    <citation type="submission" date="2017-11" db="EMBL/GenBank/DDBJ databases">
        <title>De-novo sequencing of pomegranate (Punica granatum L.) genome.</title>
        <authorList>
            <person name="Akparov Z."/>
            <person name="Amiraslanov A."/>
            <person name="Hajiyeva S."/>
            <person name="Abbasov M."/>
            <person name="Kaur K."/>
            <person name="Hamwieh A."/>
            <person name="Solovyev V."/>
            <person name="Salamov A."/>
            <person name="Braich B."/>
            <person name="Kosarev P."/>
            <person name="Mahmoud A."/>
            <person name="Hajiyev E."/>
            <person name="Babayeva S."/>
            <person name="Izzatullayeva V."/>
            <person name="Mammadov A."/>
            <person name="Mammadov A."/>
            <person name="Sharifova S."/>
            <person name="Ojaghi J."/>
            <person name="Eynullazada K."/>
            <person name="Bayramov B."/>
            <person name="Abdulazimova A."/>
            <person name="Shahmuradov I."/>
        </authorList>
    </citation>
    <scope>NUCLEOTIDE SEQUENCE [LARGE SCALE GENOMIC DNA]</scope>
    <source>
        <strain evidence="2">cv. AG2017</strain>
        <tissue evidence="1">Leaf</tissue>
    </source>
</reference>
<name>A0A2I0JEN4_PUNGR</name>
<comment type="caution">
    <text evidence="1">The sequence shown here is derived from an EMBL/GenBank/DDBJ whole genome shotgun (WGS) entry which is preliminary data.</text>
</comment>
<protein>
    <submittedName>
        <fullName evidence="1">Uncharacterized protein</fullName>
    </submittedName>
</protein>
<gene>
    <name evidence="1" type="ORF">CRG98_024897</name>
</gene>
<dbReference type="AlphaFoldDB" id="A0A2I0JEN4"/>
<organism evidence="1 2">
    <name type="scientific">Punica granatum</name>
    <name type="common">Pomegranate</name>
    <dbReference type="NCBI Taxonomy" id="22663"/>
    <lineage>
        <taxon>Eukaryota</taxon>
        <taxon>Viridiplantae</taxon>
        <taxon>Streptophyta</taxon>
        <taxon>Embryophyta</taxon>
        <taxon>Tracheophyta</taxon>
        <taxon>Spermatophyta</taxon>
        <taxon>Magnoliopsida</taxon>
        <taxon>eudicotyledons</taxon>
        <taxon>Gunneridae</taxon>
        <taxon>Pentapetalae</taxon>
        <taxon>rosids</taxon>
        <taxon>malvids</taxon>
        <taxon>Myrtales</taxon>
        <taxon>Lythraceae</taxon>
        <taxon>Punica</taxon>
    </lineage>
</organism>
<sequence length="100" mass="11203">MAFKNREEGREQAARKASDIYICIFDGREQFRARSAFPAFDGEKYFPVRERERGWGATLEGGGLSGQPVGSLLRVHTPSFGSPEWCFAITERKGACTRPT</sequence>
<accession>A0A2I0JEN4</accession>
<proteinExistence type="predicted"/>